<protein>
    <submittedName>
        <fullName evidence="1">SirB2 family protein</fullName>
    </submittedName>
</protein>
<sequence>MAAWYFPLKHFHLLTVAITALMFVLRFYWFQTHSSMLQRRWVRIVPHLNDTLLLLSGGLLVGITHFYPFSPQGAWLTEKLFGVIIYIALGFIALGRRPRAQKIRWIAFMVALIALVVIVKLATTKMPLLGFV</sequence>
<name>A0ACC5RQ00_ENTAG</name>
<comment type="caution">
    <text evidence="1">The sequence shown here is derived from an EMBL/GenBank/DDBJ whole genome shotgun (WGS) entry which is preliminary data.</text>
</comment>
<gene>
    <name evidence="1" type="ORF">JJL49_15570</name>
</gene>
<organism evidence="1 2">
    <name type="scientific">Enterobacter agglomerans</name>
    <name type="common">Erwinia herbicola</name>
    <name type="synonym">Pantoea agglomerans</name>
    <dbReference type="NCBI Taxonomy" id="549"/>
    <lineage>
        <taxon>Bacteria</taxon>
        <taxon>Pseudomonadati</taxon>
        <taxon>Pseudomonadota</taxon>
        <taxon>Gammaproteobacteria</taxon>
        <taxon>Enterobacterales</taxon>
        <taxon>Erwiniaceae</taxon>
        <taxon>Pantoea</taxon>
        <taxon>Pantoea agglomerans group</taxon>
    </lineage>
</organism>
<dbReference type="EMBL" id="JAEOXF010000010">
    <property type="protein sequence ID" value="MBK4726656.1"/>
    <property type="molecule type" value="Genomic_DNA"/>
</dbReference>
<evidence type="ECO:0000313" key="1">
    <source>
        <dbReference type="EMBL" id="MBK4726656.1"/>
    </source>
</evidence>
<reference evidence="1" key="1">
    <citation type="submission" date="2021-01" db="EMBL/GenBank/DDBJ databases">
        <title>Draft genome of Pantoea agglomerans Eh 335.</title>
        <authorList>
            <person name="Emsley S.A."/>
            <person name="Oline D.K."/>
            <person name="Saw J.H."/>
            <person name="Ushijima B."/>
            <person name="Videau P."/>
            <person name="Koyack M.J."/>
        </authorList>
    </citation>
    <scope>NUCLEOTIDE SEQUENCE</scope>
    <source>
        <strain evidence="1">Eh 335</strain>
    </source>
</reference>
<evidence type="ECO:0000313" key="2">
    <source>
        <dbReference type="Proteomes" id="UP000633731"/>
    </source>
</evidence>
<accession>A0ACC5RQ00</accession>
<proteinExistence type="predicted"/>
<dbReference type="Proteomes" id="UP000633731">
    <property type="component" value="Unassembled WGS sequence"/>
</dbReference>
<keyword evidence="2" id="KW-1185">Reference proteome</keyword>